<feature type="domain" description="EF-hand" evidence="9">
    <location>
        <begin position="10"/>
        <end position="45"/>
    </location>
</feature>
<feature type="domain" description="EF-hand" evidence="9">
    <location>
        <begin position="46"/>
        <end position="81"/>
    </location>
</feature>
<keyword evidence="11" id="KW-1185">Reference proteome</keyword>
<feature type="domain" description="EF-hand" evidence="9">
    <location>
        <begin position="153"/>
        <end position="188"/>
    </location>
</feature>
<sequence>MAGLSVWAQRHISRIEENFTQADKDNSGTLQLSEVIQVLRNSGFKGSDEEAKKIFSEIDADKNQVVSRVEFKNAMSKVPKIDFKTLVMRRSFKHLDADGSGFLTRDEILAAATNECGLDVKAEMISEMLLALIKDDDKKINYDEFLDIWGRRSTGELLRDIFKRLDVDKSGTLSKQELIDGIKSDEEFKLCGNKLSSMLITWCKGEDNSLKYEDFIRAYETAK</sequence>
<evidence type="ECO:0000256" key="3">
    <source>
        <dbReference type="ARBA" id="ARBA00022837"/>
    </source>
</evidence>
<evidence type="ECO:0000256" key="6">
    <source>
        <dbReference type="ARBA" id="ARBA00023179"/>
    </source>
</evidence>
<evidence type="ECO:0000313" key="11">
    <source>
        <dbReference type="Proteomes" id="UP000596742"/>
    </source>
</evidence>
<evidence type="ECO:0000256" key="2">
    <source>
        <dbReference type="ARBA" id="ARBA00022737"/>
    </source>
</evidence>
<keyword evidence="1" id="KW-0479">Metal-binding</keyword>
<dbReference type="Gene3D" id="1.10.238.10">
    <property type="entry name" value="EF-hand"/>
    <property type="match status" value="2"/>
</dbReference>
<name>A0A8B6BHU6_MYTGA</name>
<dbReference type="InterPro" id="IPR011992">
    <property type="entry name" value="EF-hand-dom_pair"/>
</dbReference>
<evidence type="ECO:0000256" key="5">
    <source>
        <dbReference type="ARBA" id="ARBA00023175"/>
    </source>
</evidence>
<dbReference type="CDD" id="cd00051">
    <property type="entry name" value="EFh"/>
    <property type="match status" value="1"/>
</dbReference>
<keyword evidence="4" id="KW-0518">Myosin</keyword>
<dbReference type="SUPFAM" id="SSF47473">
    <property type="entry name" value="EF-hand"/>
    <property type="match status" value="2"/>
</dbReference>
<evidence type="ECO:0000313" key="10">
    <source>
        <dbReference type="EMBL" id="VDH90450.1"/>
    </source>
</evidence>
<keyword evidence="6" id="KW-0514">Muscle protein</keyword>
<dbReference type="SMART" id="SM00054">
    <property type="entry name" value="EFh"/>
    <property type="match status" value="5"/>
</dbReference>
<gene>
    <name evidence="10" type="ORF">MGAL_10B035165</name>
</gene>
<evidence type="ECO:0000256" key="4">
    <source>
        <dbReference type="ARBA" id="ARBA00023123"/>
    </source>
</evidence>
<comment type="caution">
    <text evidence="10">The sequence shown here is derived from an EMBL/GenBank/DDBJ whole genome shotgun (WGS) entry which is preliminary data.</text>
</comment>
<dbReference type="PROSITE" id="PS50222">
    <property type="entry name" value="EF_HAND_2"/>
    <property type="match status" value="4"/>
</dbReference>
<evidence type="ECO:0000256" key="8">
    <source>
        <dbReference type="ARBA" id="ARBA00078496"/>
    </source>
</evidence>
<dbReference type="Pfam" id="PF13405">
    <property type="entry name" value="EF-hand_6"/>
    <property type="match status" value="1"/>
</dbReference>
<dbReference type="PROSITE" id="PS00018">
    <property type="entry name" value="EF_HAND_1"/>
    <property type="match status" value="4"/>
</dbReference>
<dbReference type="EMBL" id="UYJE01000136">
    <property type="protein sequence ID" value="VDH90450.1"/>
    <property type="molecule type" value="Genomic_DNA"/>
</dbReference>
<reference evidence="10" key="1">
    <citation type="submission" date="2018-11" db="EMBL/GenBank/DDBJ databases">
        <authorList>
            <person name="Alioto T."/>
            <person name="Alioto T."/>
        </authorList>
    </citation>
    <scope>NUCLEOTIDE SEQUENCE</scope>
</reference>
<keyword evidence="2" id="KW-0677">Repeat</keyword>
<comment type="function">
    <text evidence="7">In molluscan muscle, calcium regulation is associated with myosin rather than with actin. Muscle myosin contains two types of light chains: the catalytic light chain, essential for ATPase activity, and the regulatory light chain, a calcium-binding protein responsible for Ca(2+) dependent binding and Ca(2+) dependent Mg-ATPase activity.</text>
</comment>
<dbReference type="Pfam" id="PF13499">
    <property type="entry name" value="EF-hand_7"/>
    <property type="match status" value="2"/>
</dbReference>
<feature type="domain" description="EF-hand" evidence="9">
    <location>
        <begin position="83"/>
        <end position="118"/>
    </location>
</feature>
<keyword evidence="5" id="KW-0505">Motor protein</keyword>
<keyword evidence="3" id="KW-0106">Calcium</keyword>
<dbReference type="InterPro" id="IPR018247">
    <property type="entry name" value="EF_Hand_1_Ca_BS"/>
</dbReference>
<dbReference type="Proteomes" id="UP000596742">
    <property type="component" value="Unassembled WGS sequence"/>
</dbReference>
<dbReference type="InterPro" id="IPR002048">
    <property type="entry name" value="EF_hand_dom"/>
</dbReference>
<dbReference type="FunFam" id="1.10.238.10:FF:000003">
    <property type="entry name" value="Calmodulin A"/>
    <property type="match status" value="1"/>
</dbReference>
<evidence type="ECO:0000256" key="7">
    <source>
        <dbReference type="ARBA" id="ARBA00049593"/>
    </source>
</evidence>
<accession>A0A8B6BHU6</accession>
<organism evidence="10 11">
    <name type="scientific">Mytilus galloprovincialis</name>
    <name type="common">Mediterranean mussel</name>
    <dbReference type="NCBI Taxonomy" id="29158"/>
    <lineage>
        <taxon>Eukaryota</taxon>
        <taxon>Metazoa</taxon>
        <taxon>Spiralia</taxon>
        <taxon>Lophotrochozoa</taxon>
        <taxon>Mollusca</taxon>
        <taxon>Bivalvia</taxon>
        <taxon>Autobranchia</taxon>
        <taxon>Pteriomorphia</taxon>
        <taxon>Mytilida</taxon>
        <taxon>Mytiloidea</taxon>
        <taxon>Mytilidae</taxon>
        <taxon>Mytilinae</taxon>
        <taxon>Mytilus</taxon>
    </lineage>
</organism>
<dbReference type="GO" id="GO:0005509">
    <property type="term" value="F:calcium ion binding"/>
    <property type="evidence" value="ECO:0007669"/>
    <property type="project" value="InterPro"/>
</dbReference>
<dbReference type="PANTHER" id="PTHR45942">
    <property type="entry name" value="PROTEIN PHOSPATASE 3 REGULATORY SUBUNIT B ALPHA ISOFORM TYPE 1"/>
    <property type="match status" value="1"/>
</dbReference>
<dbReference type="GO" id="GO:0016459">
    <property type="term" value="C:myosin complex"/>
    <property type="evidence" value="ECO:0007669"/>
    <property type="project" value="UniProtKB-KW"/>
</dbReference>
<protein>
    <recommendedName>
        <fullName evidence="8">Sulfhydryl light chain</fullName>
    </recommendedName>
</protein>
<proteinExistence type="predicted"/>
<evidence type="ECO:0000259" key="9">
    <source>
        <dbReference type="PROSITE" id="PS50222"/>
    </source>
</evidence>
<evidence type="ECO:0000256" key="1">
    <source>
        <dbReference type="ARBA" id="ARBA00022723"/>
    </source>
</evidence>
<dbReference type="AlphaFoldDB" id="A0A8B6BHU6"/>
<dbReference type="OrthoDB" id="26525at2759"/>